<protein>
    <submittedName>
        <fullName evidence="2">DUF1700 domain-containing protein</fullName>
    </submittedName>
</protein>
<dbReference type="Pfam" id="PF22564">
    <property type="entry name" value="HAAS"/>
    <property type="match status" value="1"/>
</dbReference>
<reference evidence="2 3" key="1">
    <citation type="submission" date="2019-08" db="EMBL/GenBank/DDBJ databases">
        <authorList>
            <person name="Lei W."/>
        </authorList>
    </citation>
    <scope>NUCLEOTIDE SEQUENCE [LARGE SCALE GENOMIC DNA]</scope>
    <source>
        <strain evidence="2 3">CCUG 66496</strain>
    </source>
</reference>
<dbReference type="AlphaFoldDB" id="A0A5C5SAS8"/>
<organism evidence="2 3">
    <name type="scientific">Streptococcus cuniculipharyngis</name>
    <dbReference type="NCBI Taxonomy" id="1562651"/>
    <lineage>
        <taxon>Bacteria</taxon>
        <taxon>Bacillati</taxon>
        <taxon>Bacillota</taxon>
        <taxon>Bacilli</taxon>
        <taxon>Lactobacillales</taxon>
        <taxon>Streptococcaceae</taxon>
        <taxon>Streptococcus</taxon>
    </lineage>
</organism>
<keyword evidence="1" id="KW-0472">Membrane</keyword>
<feature type="transmembrane region" description="Helical" evidence="1">
    <location>
        <begin position="81"/>
        <end position="99"/>
    </location>
</feature>
<accession>A0A5C5SAS8</accession>
<evidence type="ECO:0000313" key="3">
    <source>
        <dbReference type="Proteomes" id="UP000317430"/>
    </source>
</evidence>
<dbReference type="RefSeq" id="WP_146567344.1">
    <property type="nucleotide sequence ID" value="NZ_VOHL01000003.1"/>
</dbReference>
<comment type="caution">
    <text evidence="2">The sequence shown here is derived from an EMBL/GenBank/DDBJ whole genome shotgun (WGS) entry which is preliminary data.</text>
</comment>
<gene>
    <name evidence="2" type="ORF">FRX57_05100</name>
</gene>
<dbReference type="OrthoDB" id="95800at2"/>
<evidence type="ECO:0000313" key="2">
    <source>
        <dbReference type="EMBL" id="TWS97667.1"/>
    </source>
</evidence>
<dbReference type="EMBL" id="VOHL01000003">
    <property type="protein sequence ID" value="TWS97667.1"/>
    <property type="molecule type" value="Genomic_DNA"/>
</dbReference>
<feature type="transmembrane region" description="Helical" evidence="1">
    <location>
        <begin position="105"/>
        <end position="128"/>
    </location>
</feature>
<sequence>MMTRKEYLAKLRRYLKRLPQADYQEAMDYFEEYFDEAGPEQEAQVIAELGNPREAANDIIQNVLDKHLLDGAYPNRSGVKILWIALAALLVSPIMIPFIMVLCAFVVSLFLFGLAGIFGLLVGVVLSFAEAVIFAKGSMAAMMMALGLALLCLAGLLLALLVVWLLVKLVIWSLVALARWISKRGKKA</sequence>
<name>A0A5C5SAS8_9STRE</name>
<dbReference type="Proteomes" id="UP000317430">
    <property type="component" value="Unassembled WGS sequence"/>
</dbReference>
<keyword evidence="1" id="KW-0812">Transmembrane</keyword>
<keyword evidence="3" id="KW-1185">Reference proteome</keyword>
<feature type="transmembrane region" description="Helical" evidence="1">
    <location>
        <begin position="140"/>
        <end position="159"/>
    </location>
</feature>
<keyword evidence="1" id="KW-1133">Transmembrane helix</keyword>
<evidence type="ECO:0000256" key="1">
    <source>
        <dbReference type="SAM" id="Phobius"/>
    </source>
</evidence>
<proteinExistence type="predicted"/>